<dbReference type="InterPro" id="IPR035895">
    <property type="entry name" value="HPr-like_sf"/>
</dbReference>
<dbReference type="EMBL" id="JBHMAR010000009">
    <property type="protein sequence ID" value="MFB9735669.1"/>
    <property type="molecule type" value="Genomic_DNA"/>
</dbReference>
<proteinExistence type="predicted"/>
<dbReference type="InterPro" id="IPR000032">
    <property type="entry name" value="HPr-like"/>
</dbReference>
<dbReference type="PANTHER" id="PTHR33705:SF2">
    <property type="entry name" value="PHOSPHOCARRIER PROTEIN NPR"/>
    <property type="match status" value="1"/>
</dbReference>
<dbReference type="PANTHER" id="PTHR33705">
    <property type="entry name" value="PHOSPHOCARRIER PROTEIN HPR"/>
    <property type="match status" value="1"/>
</dbReference>
<dbReference type="Proteomes" id="UP001589703">
    <property type="component" value="Unassembled WGS sequence"/>
</dbReference>
<accession>A0ABV5VCX3</accession>
<keyword evidence="2" id="KW-0963">Cytoplasm</keyword>
<reference evidence="6 7" key="1">
    <citation type="submission" date="2024-09" db="EMBL/GenBank/DDBJ databases">
        <authorList>
            <person name="Sun Q."/>
            <person name="Mori K."/>
        </authorList>
    </citation>
    <scope>NUCLEOTIDE SEQUENCE [LARGE SCALE GENOMIC DNA]</scope>
    <source>
        <strain evidence="6 7">JCM 10918</strain>
    </source>
</reference>
<evidence type="ECO:0000256" key="4">
    <source>
        <dbReference type="SAM" id="MobiDB-lite"/>
    </source>
</evidence>
<dbReference type="Pfam" id="PF00381">
    <property type="entry name" value="PTS-HPr"/>
    <property type="match status" value="1"/>
</dbReference>
<comment type="caution">
    <text evidence="6">The sequence shown here is derived from an EMBL/GenBank/DDBJ whole genome shotgun (WGS) entry which is preliminary data.</text>
</comment>
<evidence type="ECO:0000256" key="1">
    <source>
        <dbReference type="ARBA" id="ARBA00004496"/>
    </source>
</evidence>
<evidence type="ECO:0000313" key="7">
    <source>
        <dbReference type="Proteomes" id="UP001589703"/>
    </source>
</evidence>
<protein>
    <submittedName>
        <fullName evidence="6">HPr family phosphocarrier protein</fullName>
    </submittedName>
</protein>
<keyword evidence="7" id="KW-1185">Reference proteome</keyword>
<dbReference type="CDD" id="cd00367">
    <property type="entry name" value="PTS-HPr_like"/>
    <property type="match status" value="1"/>
</dbReference>
<evidence type="ECO:0000313" key="6">
    <source>
        <dbReference type="EMBL" id="MFB9735669.1"/>
    </source>
</evidence>
<dbReference type="PROSITE" id="PS51350">
    <property type="entry name" value="PTS_HPR_DOM"/>
    <property type="match status" value="1"/>
</dbReference>
<dbReference type="RefSeq" id="WP_247472111.1">
    <property type="nucleotide sequence ID" value="NZ_JBHMAR010000009.1"/>
</dbReference>
<dbReference type="SUPFAM" id="SSF55594">
    <property type="entry name" value="HPr-like"/>
    <property type="match status" value="1"/>
</dbReference>
<evidence type="ECO:0000259" key="5">
    <source>
        <dbReference type="PROSITE" id="PS51350"/>
    </source>
</evidence>
<organism evidence="6 7">
    <name type="scientific">Streptomyces thermocoprophilus</name>
    <dbReference type="NCBI Taxonomy" id="78356"/>
    <lineage>
        <taxon>Bacteria</taxon>
        <taxon>Bacillati</taxon>
        <taxon>Actinomycetota</taxon>
        <taxon>Actinomycetes</taxon>
        <taxon>Kitasatosporales</taxon>
        <taxon>Streptomycetaceae</taxon>
        <taxon>Streptomyces</taxon>
    </lineage>
</organism>
<name>A0ABV5VCX3_9ACTN</name>
<evidence type="ECO:0000256" key="2">
    <source>
        <dbReference type="ARBA" id="ARBA00022490"/>
    </source>
</evidence>
<sequence length="124" mass="12111">MPASSDPTTAVPTAPATPAAPTVASASPASPASCAEPAAPGHRLRIVLPADLHARPAGRLATTVGRLKGVTARLEHRGRSAGAASVLALMALGARAGDAVDLIVEGPGAEEAATALARVLAEAE</sequence>
<dbReference type="Gene3D" id="3.30.1340.10">
    <property type="entry name" value="HPr-like"/>
    <property type="match status" value="1"/>
</dbReference>
<gene>
    <name evidence="6" type="ORF">ACFFRO_11065</name>
</gene>
<dbReference type="PRINTS" id="PR00107">
    <property type="entry name" value="PHOSPHOCPHPR"/>
</dbReference>
<comment type="subcellular location">
    <subcellularLocation>
        <location evidence="1">Cytoplasm</location>
    </subcellularLocation>
</comment>
<feature type="region of interest" description="Disordered" evidence="4">
    <location>
        <begin position="1"/>
        <end position="37"/>
    </location>
</feature>
<evidence type="ECO:0000256" key="3">
    <source>
        <dbReference type="ARBA" id="ARBA00022683"/>
    </source>
</evidence>
<keyword evidence="3" id="KW-0598">Phosphotransferase system</keyword>
<dbReference type="NCBIfam" id="TIGR01003">
    <property type="entry name" value="PTS_HPr_family"/>
    <property type="match status" value="1"/>
</dbReference>
<feature type="domain" description="HPr" evidence="5">
    <location>
        <begin position="39"/>
        <end position="124"/>
    </location>
</feature>
<dbReference type="InterPro" id="IPR050399">
    <property type="entry name" value="HPr"/>
</dbReference>